<dbReference type="Proteomes" id="UP001443914">
    <property type="component" value="Unassembled WGS sequence"/>
</dbReference>
<organism evidence="2 3">
    <name type="scientific">Saponaria officinalis</name>
    <name type="common">Common soapwort</name>
    <name type="synonym">Lychnis saponaria</name>
    <dbReference type="NCBI Taxonomy" id="3572"/>
    <lineage>
        <taxon>Eukaryota</taxon>
        <taxon>Viridiplantae</taxon>
        <taxon>Streptophyta</taxon>
        <taxon>Embryophyta</taxon>
        <taxon>Tracheophyta</taxon>
        <taxon>Spermatophyta</taxon>
        <taxon>Magnoliopsida</taxon>
        <taxon>eudicotyledons</taxon>
        <taxon>Gunneridae</taxon>
        <taxon>Pentapetalae</taxon>
        <taxon>Caryophyllales</taxon>
        <taxon>Caryophyllaceae</taxon>
        <taxon>Caryophylleae</taxon>
        <taxon>Saponaria</taxon>
    </lineage>
</organism>
<protein>
    <submittedName>
        <fullName evidence="2">Uncharacterized protein</fullName>
    </submittedName>
</protein>
<comment type="similarity">
    <text evidence="1">Belongs to the UDP-glycosyltransferase family.</text>
</comment>
<reference evidence="2" key="1">
    <citation type="submission" date="2024-03" db="EMBL/GenBank/DDBJ databases">
        <title>WGS assembly of Saponaria officinalis var. Norfolk2.</title>
        <authorList>
            <person name="Jenkins J."/>
            <person name="Shu S."/>
            <person name="Grimwood J."/>
            <person name="Barry K."/>
            <person name="Goodstein D."/>
            <person name="Schmutz J."/>
            <person name="Leebens-Mack J."/>
            <person name="Osbourn A."/>
        </authorList>
    </citation>
    <scope>NUCLEOTIDE SEQUENCE [LARGE SCALE GENOMIC DNA]</scope>
    <source>
        <strain evidence="2">JIC</strain>
    </source>
</reference>
<gene>
    <name evidence="2" type="ORF">RND81_11G193100</name>
</gene>
<evidence type="ECO:0000256" key="1">
    <source>
        <dbReference type="ARBA" id="ARBA00009995"/>
    </source>
</evidence>
<sequence length="138" mass="15175">MVTMSKTTEMVFVPTPGMGHVVSTVELAKLILGINHIISISIFILNIPNHSPKINAYVDSQSRDSPYPTRLTFVTLPPVSNPSTTPTHFSSLIHLHKPLVKQAVEDRVRAGFPKPVGFVVDKFCSEMADIANEMHVPT</sequence>
<keyword evidence="3" id="KW-1185">Reference proteome</keyword>
<dbReference type="EMBL" id="JBDFQZ010000011">
    <property type="protein sequence ID" value="KAK9678171.1"/>
    <property type="molecule type" value="Genomic_DNA"/>
</dbReference>
<proteinExistence type="inferred from homology"/>
<dbReference type="InterPro" id="IPR050481">
    <property type="entry name" value="UDP-glycosyltransf_plant"/>
</dbReference>
<comment type="caution">
    <text evidence="2">The sequence shown here is derived from an EMBL/GenBank/DDBJ whole genome shotgun (WGS) entry which is preliminary data.</text>
</comment>
<evidence type="ECO:0000313" key="3">
    <source>
        <dbReference type="Proteomes" id="UP001443914"/>
    </source>
</evidence>
<evidence type="ECO:0000313" key="2">
    <source>
        <dbReference type="EMBL" id="KAK9678171.1"/>
    </source>
</evidence>
<dbReference type="Gene3D" id="3.40.50.2000">
    <property type="entry name" value="Glycogen Phosphorylase B"/>
    <property type="match status" value="1"/>
</dbReference>
<dbReference type="GO" id="GO:0035251">
    <property type="term" value="F:UDP-glucosyltransferase activity"/>
    <property type="evidence" value="ECO:0007669"/>
    <property type="project" value="InterPro"/>
</dbReference>
<dbReference type="PANTHER" id="PTHR48048">
    <property type="entry name" value="GLYCOSYLTRANSFERASE"/>
    <property type="match status" value="1"/>
</dbReference>
<dbReference type="SUPFAM" id="SSF53756">
    <property type="entry name" value="UDP-Glycosyltransferase/glycogen phosphorylase"/>
    <property type="match status" value="1"/>
</dbReference>
<accession>A0AAW1HPE2</accession>
<dbReference type="AlphaFoldDB" id="A0AAW1HPE2"/>
<name>A0AAW1HPE2_SAPOF</name>
<dbReference type="PANTHER" id="PTHR48048:SF45">
    <property type="entry name" value="GLYCOSYLTRANSFERASE"/>
    <property type="match status" value="1"/>
</dbReference>